<accession>A0A9P6Q0E4</accession>
<keyword evidence="6" id="KW-1185">Reference proteome</keyword>
<dbReference type="Gene3D" id="2.40.128.600">
    <property type="match status" value="1"/>
</dbReference>
<name>A0A9P6Q0E4_9FUNG</name>
<feature type="domain" description="Beta-lactamase-related" evidence="3">
    <location>
        <begin position="43"/>
        <end position="357"/>
    </location>
</feature>
<dbReference type="InterPro" id="IPR001466">
    <property type="entry name" value="Beta-lactam-related"/>
</dbReference>
<dbReference type="Pfam" id="PF00144">
    <property type="entry name" value="Beta-lactamase"/>
    <property type="match status" value="1"/>
</dbReference>
<feature type="signal peptide" evidence="2">
    <location>
        <begin position="1"/>
        <end position="20"/>
    </location>
</feature>
<protein>
    <recommendedName>
        <fullName evidence="7">Beta-lactamase/transpeptidase-like protein</fullName>
    </recommendedName>
</protein>
<dbReference type="InterPro" id="IPR021860">
    <property type="entry name" value="Peptidase_S12_Pab87-rel_C"/>
</dbReference>
<dbReference type="EMBL" id="JAAAJB010000384">
    <property type="protein sequence ID" value="KAG0256955.1"/>
    <property type="molecule type" value="Genomic_DNA"/>
</dbReference>
<dbReference type="AlphaFoldDB" id="A0A9P6Q0E4"/>
<dbReference type="PANTHER" id="PTHR46825">
    <property type="entry name" value="D-ALANYL-D-ALANINE-CARBOXYPEPTIDASE/ENDOPEPTIDASE AMPH"/>
    <property type="match status" value="1"/>
</dbReference>
<feature type="domain" description="Peptidase S12 Pab87-related C-terminal" evidence="4">
    <location>
        <begin position="410"/>
        <end position="493"/>
    </location>
</feature>
<evidence type="ECO:0000256" key="1">
    <source>
        <dbReference type="ARBA" id="ARBA00038215"/>
    </source>
</evidence>
<comment type="caution">
    <text evidence="5">The sequence shown here is derived from an EMBL/GenBank/DDBJ whole genome shotgun (WGS) entry which is preliminary data.</text>
</comment>
<keyword evidence="2" id="KW-0732">Signal</keyword>
<reference evidence="5" key="1">
    <citation type="journal article" date="2020" name="Fungal Divers.">
        <title>Resolving the Mortierellaceae phylogeny through synthesis of multi-gene phylogenetics and phylogenomics.</title>
        <authorList>
            <person name="Vandepol N."/>
            <person name="Liber J."/>
            <person name="Desiro A."/>
            <person name="Na H."/>
            <person name="Kennedy M."/>
            <person name="Barry K."/>
            <person name="Grigoriev I.V."/>
            <person name="Miller A.N."/>
            <person name="O'Donnell K."/>
            <person name="Stajich J.E."/>
            <person name="Bonito G."/>
        </authorList>
    </citation>
    <scope>NUCLEOTIDE SEQUENCE</scope>
    <source>
        <strain evidence="5">BC1065</strain>
    </source>
</reference>
<feature type="chain" id="PRO_5040496409" description="Beta-lactamase/transpeptidase-like protein" evidence="2">
    <location>
        <begin position="21"/>
        <end position="508"/>
    </location>
</feature>
<dbReference type="Gene3D" id="3.40.710.10">
    <property type="entry name" value="DD-peptidase/beta-lactamase superfamily"/>
    <property type="match status" value="1"/>
</dbReference>
<proteinExistence type="inferred from homology"/>
<evidence type="ECO:0000256" key="2">
    <source>
        <dbReference type="SAM" id="SignalP"/>
    </source>
</evidence>
<evidence type="ECO:0000313" key="6">
    <source>
        <dbReference type="Proteomes" id="UP000807716"/>
    </source>
</evidence>
<dbReference type="Pfam" id="PF11954">
    <property type="entry name" value="DUF3471"/>
    <property type="match status" value="1"/>
</dbReference>
<dbReference type="SUPFAM" id="SSF56601">
    <property type="entry name" value="beta-lactamase/transpeptidase-like"/>
    <property type="match status" value="1"/>
</dbReference>
<organism evidence="5 6">
    <name type="scientific">Actinomortierella ambigua</name>
    <dbReference type="NCBI Taxonomy" id="1343610"/>
    <lineage>
        <taxon>Eukaryota</taxon>
        <taxon>Fungi</taxon>
        <taxon>Fungi incertae sedis</taxon>
        <taxon>Mucoromycota</taxon>
        <taxon>Mortierellomycotina</taxon>
        <taxon>Mortierellomycetes</taxon>
        <taxon>Mortierellales</taxon>
        <taxon>Mortierellaceae</taxon>
        <taxon>Actinomortierella</taxon>
    </lineage>
</organism>
<evidence type="ECO:0000313" key="5">
    <source>
        <dbReference type="EMBL" id="KAG0256955.1"/>
    </source>
</evidence>
<evidence type="ECO:0000259" key="4">
    <source>
        <dbReference type="Pfam" id="PF11954"/>
    </source>
</evidence>
<dbReference type="PANTHER" id="PTHR46825:SF15">
    <property type="entry name" value="BETA-LACTAMASE-RELATED DOMAIN-CONTAINING PROTEIN"/>
    <property type="match status" value="1"/>
</dbReference>
<gene>
    <name evidence="5" type="ORF">DFQ27_005395</name>
</gene>
<dbReference type="Proteomes" id="UP000807716">
    <property type="component" value="Unassembled WGS sequence"/>
</dbReference>
<comment type="similarity">
    <text evidence="1">Belongs to the peptidase S12 family.</text>
</comment>
<evidence type="ECO:0008006" key="7">
    <source>
        <dbReference type="Google" id="ProtNLM"/>
    </source>
</evidence>
<dbReference type="InterPro" id="IPR012338">
    <property type="entry name" value="Beta-lactam/transpept-like"/>
</dbReference>
<sequence length="508" mass="57009">MHYSPTLLFTIFLTAGLSLTKESIAAPRNLAQRDFRLWTETIEKARVNVGVQGLSVAVVYKGETIYTQGFGKKNEKDPFTVETATSIASLGKAFTAAAVGELVAHGKASWLTAVNEYIPEFKSKDPSLTAEINLIDVLSHRTGFPPLDYHWFNRTESRAELIKQLRHVDPVAPLRTQWSYNNVMFSLAGEAAGRIDGKSWEEVVRDRILTPAGMTSTGFSIKTLLTRPNHALPFRSKSFEAAQRGETEMFAPDTRKAPDAPAGDMYSNVIDMAKWAKIMLRQGQLNGKQVLRKETVEAVTTGRMVVGRAAYGLGWMMEDYKGHRMVYHSGGYVGYIGYMTLFPDDDLAVVVLSNTASSSITSFLHFYLADYIFDLPKTKDWLFANVVESDKTYYQYQKIEVLEWFFPPQIPNKPPTRKLEDFAGDWTHPYGTPFSFFVDDKGNLAYKGYSTKGTLDHYHYDSFRIRVPDVSLPMSGLLTFITGNTGLVEQLQVVIAGNPLLYTRAPRT</sequence>
<dbReference type="OrthoDB" id="5946976at2759"/>
<dbReference type="InterPro" id="IPR050491">
    <property type="entry name" value="AmpC-like"/>
</dbReference>
<evidence type="ECO:0000259" key="3">
    <source>
        <dbReference type="Pfam" id="PF00144"/>
    </source>
</evidence>